<dbReference type="Proteomes" id="UP000553459">
    <property type="component" value="Unassembled WGS sequence"/>
</dbReference>
<organism evidence="1 2">
    <name type="scientific">Elizabethkingia argenteiflava</name>
    <dbReference type="NCBI Taxonomy" id="2681556"/>
    <lineage>
        <taxon>Bacteria</taxon>
        <taxon>Pseudomonadati</taxon>
        <taxon>Bacteroidota</taxon>
        <taxon>Flavobacteriia</taxon>
        <taxon>Flavobacteriales</taxon>
        <taxon>Weeksellaceae</taxon>
        <taxon>Elizabethkingia</taxon>
    </lineage>
</organism>
<keyword evidence="2" id="KW-1185">Reference proteome</keyword>
<dbReference type="RefSeq" id="WP_166518800.1">
    <property type="nucleotide sequence ID" value="NZ_JAAABJ010000315.1"/>
</dbReference>
<reference evidence="1 2" key="1">
    <citation type="submission" date="2019-11" db="EMBL/GenBank/DDBJ databases">
        <title>Characterization of Elizabethkingia argenteiflava sp. nov., isolated from inner surface of Soybean Pods.</title>
        <authorList>
            <person name="Mo S."/>
        </authorList>
    </citation>
    <scope>NUCLEOTIDE SEQUENCE [LARGE SCALE GENOMIC DNA]</scope>
    <source>
        <strain evidence="1 2">YB22</strain>
    </source>
</reference>
<dbReference type="Pfam" id="PF14092">
    <property type="entry name" value="DUF4270"/>
    <property type="match status" value="1"/>
</dbReference>
<dbReference type="InterPro" id="IPR025366">
    <property type="entry name" value="DUF4270"/>
</dbReference>
<sequence length="509" mass="56468">MKKIKIIAHTCFILSIGLFTLISCESDADALGKQFTEGNAADGQELSYDVIAYNVNHNDSIRSDAKHLGNLLLGAFDEPVFGKHKASYVTQLRPTVYGIDFGKKAKVDSVVLQIKPNYKIDSVKTTNTTLGKTTSGKDSIKTVSTYPLLKYGKGLLNAKSTKLTLRVEEVSDFLYDQSRPVYSNHRVNTGTFLGKKVIGASVSGVKIVQSGDNRELLTREVGIRIPLNKDFFQTKIIGQQGQNALSDAASFIRYFRGIRISVDENDGFLFSMAPDDISITMYYSNEVTKDGQTKREANTYTFDLGKLNVHFSQLEFSRPSGYNTAMKAINTVKGDAKLYLQGAGGAGGEFIIPESTIQQLKNIYAKDKAGILSAKIRVYSDANTWHNNFAKPSTYTVLQKNRKQFIEDMNVLNTPSYIRVKAVNLDKNPSYYDIAITQTLKNIVEKGANNQPIVIDVGDFATLQKDNRQSLLGWNYTSRAYTPNRVVLVGSDPANPKQKAQLKVVYTKK</sequence>
<gene>
    <name evidence="1" type="ORF">GNY06_03325</name>
</gene>
<dbReference type="AlphaFoldDB" id="A0A845PVF3"/>
<protein>
    <submittedName>
        <fullName evidence="1">DUF4270 family protein</fullName>
    </submittedName>
</protein>
<dbReference type="EMBL" id="JAAABJ010000315">
    <property type="protein sequence ID" value="NAW50457.1"/>
    <property type="molecule type" value="Genomic_DNA"/>
</dbReference>
<comment type="caution">
    <text evidence="1">The sequence shown here is derived from an EMBL/GenBank/DDBJ whole genome shotgun (WGS) entry which is preliminary data.</text>
</comment>
<evidence type="ECO:0000313" key="2">
    <source>
        <dbReference type="Proteomes" id="UP000553459"/>
    </source>
</evidence>
<name>A0A845PVF3_9FLAO</name>
<evidence type="ECO:0000313" key="1">
    <source>
        <dbReference type="EMBL" id="NAW50457.1"/>
    </source>
</evidence>
<proteinExistence type="predicted"/>
<dbReference type="PROSITE" id="PS51257">
    <property type="entry name" value="PROKAR_LIPOPROTEIN"/>
    <property type="match status" value="1"/>
</dbReference>
<accession>A0A845PVF3</accession>